<dbReference type="GeneTree" id="ENSGT01130000278292"/>
<dbReference type="AlphaFoldDB" id="A0A674PI93"/>
<keyword evidence="11" id="KW-1185">Reference proteome</keyword>
<keyword evidence="8" id="KW-0472">Membrane</keyword>
<dbReference type="GeneID" id="101069436"/>
<reference evidence="10 11" key="1">
    <citation type="journal article" date="2011" name="Genome Biol. Evol.">
        <title>Integration of the genetic map and genome assembly of fugu facilitates insights into distinct features of genome evolution in teleosts and mammals.</title>
        <authorList>
            <person name="Kai W."/>
            <person name="Kikuchi K."/>
            <person name="Tohari S."/>
            <person name="Chew A.K."/>
            <person name="Tay A."/>
            <person name="Fujiwara A."/>
            <person name="Hosoya S."/>
            <person name="Suetake H."/>
            <person name="Naruse K."/>
            <person name="Brenner S."/>
            <person name="Suzuki Y."/>
            <person name="Venkatesh B."/>
        </authorList>
    </citation>
    <scope>NUCLEOTIDE SEQUENCE [LARGE SCALE GENOMIC DNA]</scope>
</reference>
<dbReference type="GO" id="GO:0015267">
    <property type="term" value="F:channel activity"/>
    <property type="evidence" value="ECO:0007669"/>
    <property type="project" value="TreeGrafter"/>
</dbReference>
<dbReference type="PANTHER" id="PTHR11256:SF46">
    <property type="entry name" value="INDUCED MYELOID LEUKEMIA CELL DIFFERENTIATION PROTEIN MCL-1"/>
    <property type="match status" value="1"/>
</dbReference>
<dbReference type="InterPro" id="IPR026298">
    <property type="entry name" value="Bcl-2_fam"/>
</dbReference>
<dbReference type="SUPFAM" id="SSF56854">
    <property type="entry name" value="Bcl-2 inhibitors of programmed cell death"/>
    <property type="match status" value="1"/>
</dbReference>
<dbReference type="Pfam" id="PF00452">
    <property type="entry name" value="Bcl-2"/>
    <property type="match status" value="1"/>
</dbReference>
<feature type="region of interest" description="Disordered" evidence="7">
    <location>
        <begin position="67"/>
        <end position="92"/>
    </location>
</feature>
<evidence type="ECO:0000313" key="11">
    <source>
        <dbReference type="Proteomes" id="UP000005226"/>
    </source>
</evidence>
<evidence type="ECO:0000256" key="1">
    <source>
        <dbReference type="ARBA" id="ARBA00004123"/>
    </source>
</evidence>
<reference evidence="10" key="2">
    <citation type="submission" date="2025-08" db="UniProtKB">
        <authorList>
            <consortium name="Ensembl"/>
        </authorList>
    </citation>
    <scope>IDENTIFICATION</scope>
</reference>
<evidence type="ECO:0000256" key="7">
    <source>
        <dbReference type="SAM" id="MobiDB-lite"/>
    </source>
</evidence>
<reference evidence="10" key="3">
    <citation type="submission" date="2025-09" db="UniProtKB">
        <authorList>
            <consortium name="Ensembl"/>
        </authorList>
    </citation>
    <scope>IDENTIFICATION</scope>
</reference>
<keyword evidence="5" id="KW-0053">Apoptosis</keyword>
<dbReference type="GO" id="GO:0008053">
    <property type="term" value="P:mitochondrial fusion"/>
    <property type="evidence" value="ECO:0007669"/>
    <property type="project" value="TreeGrafter"/>
</dbReference>
<sequence length="272" mass="29554">MNIIANHTALRIMNVVFQNGVVDGAGHSSPLIPMASRGSLSGNDSPKRPSKLSVIAPKVCVAKAIQEDSQDTDHRSAPCTPEMNSVNGLDVSGRPAEDEAALDNDTRQLLSRFMADFCGIGSHQWRESGALSTMKRVVANLMEKHRYVYNGMTKQLTLDDRGDDVSFVSSVAKSIFADGVTNWGRIASLVAFGAVVAQHMKDNGRRDCVEPVAQEISTYLLTDRRDWLIKNNGWEGFVEFFQVSDPESSVRNMLMAVAGVAGLGATLALLIR</sequence>
<gene>
    <name evidence="10" type="primary">mcl1b</name>
</gene>
<feature type="domain" description="Bcl-2 Bcl-2 homology region 1-3" evidence="9">
    <location>
        <begin position="134"/>
        <end position="234"/>
    </location>
</feature>
<dbReference type="InParanoid" id="A0A674PI93"/>
<organism evidence="10 11">
    <name type="scientific">Takifugu rubripes</name>
    <name type="common">Japanese pufferfish</name>
    <name type="synonym">Fugu rubripes</name>
    <dbReference type="NCBI Taxonomy" id="31033"/>
    <lineage>
        <taxon>Eukaryota</taxon>
        <taxon>Metazoa</taxon>
        <taxon>Chordata</taxon>
        <taxon>Craniata</taxon>
        <taxon>Vertebrata</taxon>
        <taxon>Euteleostomi</taxon>
        <taxon>Actinopterygii</taxon>
        <taxon>Neopterygii</taxon>
        <taxon>Teleostei</taxon>
        <taxon>Neoteleostei</taxon>
        <taxon>Acanthomorphata</taxon>
        <taxon>Eupercaria</taxon>
        <taxon>Tetraodontiformes</taxon>
        <taxon>Tetradontoidea</taxon>
        <taxon>Tetraodontidae</taxon>
        <taxon>Takifugu</taxon>
    </lineage>
</organism>
<dbReference type="PROSITE" id="PS50062">
    <property type="entry name" value="BCL2_FAMILY"/>
    <property type="match status" value="1"/>
</dbReference>
<dbReference type="Gene3D" id="1.10.437.10">
    <property type="entry name" value="Blc2-like"/>
    <property type="match status" value="1"/>
</dbReference>
<keyword evidence="8" id="KW-0812">Transmembrane</keyword>
<dbReference type="PANTHER" id="PTHR11256">
    <property type="entry name" value="BCL-2 RELATED"/>
    <property type="match status" value="1"/>
</dbReference>
<name>A0A674PI93_TAKRU</name>
<dbReference type="GO" id="GO:0005741">
    <property type="term" value="C:mitochondrial outer membrane"/>
    <property type="evidence" value="ECO:0007669"/>
    <property type="project" value="TreeGrafter"/>
</dbReference>
<dbReference type="FunFam" id="1.10.437.10:FF:000017">
    <property type="entry name" value="MCL1, BCL2 family apoptosis regulator"/>
    <property type="match status" value="1"/>
</dbReference>
<keyword evidence="4" id="KW-0963">Cytoplasm</keyword>
<dbReference type="InterPro" id="IPR046371">
    <property type="entry name" value="Bcl-2_BH1-3"/>
</dbReference>
<evidence type="ECO:0000259" key="9">
    <source>
        <dbReference type="SMART" id="SM00337"/>
    </source>
</evidence>
<dbReference type="Proteomes" id="UP000005226">
    <property type="component" value="Chromosome 7"/>
</dbReference>
<dbReference type="Ensembl" id="ENSTRUT00000059659.1">
    <property type="protein sequence ID" value="ENSTRUP00000085477.1"/>
    <property type="gene ID" value="ENSTRUG00000033310.1"/>
</dbReference>
<dbReference type="SMART" id="SM00337">
    <property type="entry name" value="BCL"/>
    <property type="match status" value="1"/>
</dbReference>
<accession>A0A674PI93</accession>
<dbReference type="GO" id="GO:0051400">
    <property type="term" value="F:BH domain binding"/>
    <property type="evidence" value="ECO:0007669"/>
    <property type="project" value="TreeGrafter"/>
</dbReference>
<evidence type="ECO:0000256" key="4">
    <source>
        <dbReference type="ARBA" id="ARBA00022490"/>
    </source>
</evidence>
<evidence type="ECO:0000313" key="10">
    <source>
        <dbReference type="Ensembl" id="ENSTRUP00000085477.1"/>
    </source>
</evidence>
<dbReference type="GO" id="GO:0042981">
    <property type="term" value="P:regulation of apoptotic process"/>
    <property type="evidence" value="ECO:0007669"/>
    <property type="project" value="InterPro"/>
</dbReference>
<protein>
    <submittedName>
        <fullName evidence="10">MCL1 apoptosis regulator, BCL2 family member b</fullName>
    </submittedName>
</protein>
<evidence type="ECO:0000256" key="6">
    <source>
        <dbReference type="ARBA" id="ARBA00023242"/>
    </source>
</evidence>
<evidence type="ECO:0000256" key="2">
    <source>
        <dbReference type="ARBA" id="ARBA00004496"/>
    </source>
</evidence>
<keyword evidence="6" id="KW-0539">Nucleus</keyword>
<dbReference type="OMA" id="YRTHTGM"/>
<dbReference type="GO" id="GO:0097192">
    <property type="term" value="P:extrinsic apoptotic signaling pathway in absence of ligand"/>
    <property type="evidence" value="ECO:0007669"/>
    <property type="project" value="TreeGrafter"/>
</dbReference>
<comment type="similarity">
    <text evidence="3">Belongs to the Bcl-2 family.</text>
</comment>
<dbReference type="InterPro" id="IPR036834">
    <property type="entry name" value="Bcl-2-like_sf"/>
</dbReference>
<dbReference type="GO" id="GO:0008630">
    <property type="term" value="P:intrinsic apoptotic signaling pathway in response to DNA damage"/>
    <property type="evidence" value="ECO:0007669"/>
    <property type="project" value="TreeGrafter"/>
</dbReference>
<evidence type="ECO:0000256" key="8">
    <source>
        <dbReference type="SAM" id="Phobius"/>
    </source>
</evidence>
<dbReference type="InterPro" id="IPR013281">
    <property type="entry name" value="Apop_reg_Mc1"/>
</dbReference>
<dbReference type="RefSeq" id="XP_003965868.3">
    <property type="nucleotide sequence ID" value="XM_003965819.3"/>
</dbReference>
<keyword evidence="8" id="KW-1133">Transmembrane helix</keyword>
<dbReference type="PRINTS" id="PR01866">
    <property type="entry name" value="APOPREGMCL1"/>
</dbReference>
<evidence type="ECO:0000256" key="5">
    <source>
        <dbReference type="ARBA" id="ARBA00022703"/>
    </source>
</evidence>
<dbReference type="CDD" id="cd06845">
    <property type="entry name" value="Bcl-2_like"/>
    <property type="match status" value="1"/>
</dbReference>
<dbReference type="OrthoDB" id="8932147at2759"/>
<evidence type="ECO:0000256" key="3">
    <source>
        <dbReference type="ARBA" id="ARBA00009458"/>
    </source>
</evidence>
<proteinExistence type="inferred from homology"/>
<dbReference type="GO" id="GO:0005634">
    <property type="term" value="C:nucleus"/>
    <property type="evidence" value="ECO:0007669"/>
    <property type="project" value="UniProtKB-SubCell"/>
</dbReference>
<dbReference type="InterPro" id="IPR002475">
    <property type="entry name" value="Bcl2-like"/>
</dbReference>
<comment type="subcellular location">
    <subcellularLocation>
        <location evidence="2">Cytoplasm</location>
    </subcellularLocation>
    <subcellularLocation>
        <location evidence="1">Nucleus</location>
    </subcellularLocation>
</comment>
<feature type="transmembrane region" description="Helical" evidence="8">
    <location>
        <begin position="253"/>
        <end position="271"/>
    </location>
</feature>
<dbReference type="GO" id="GO:0001836">
    <property type="term" value="P:release of cytochrome c from mitochondria"/>
    <property type="evidence" value="ECO:0007669"/>
    <property type="project" value="TreeGrafter"/>
</dbReference>
<dbReference type="PRINTS" id="PR01862">
    <property type="entry name" value="BCL2FAMILY"/>
</dbReference>